<organism evidence="1 2">
    <name type="scientific">Coprinopsis marcescibilis</name>
    <name type="common">Agaric fungus</name>
    <name type="synonym">Psathyrella marcescibilis</name>
    <dbReference type="NCBI Taxonomy" id="230819"/>
    <lineage>
        <taxon>Eukaryota</taxon>
        <taxon>Fungi</taxon>
        <taxon>Dikarya</taxon>
        <taxon>Basidiomycota</taxon>
        <taxon>Agaricomycotina</taxon>
        <taxon>Agaricomycetes</taxon>
        <taxon>Agaricomycetidae</taxon>
        <taxon>Agaricales</taxon>
        <taxon>Agaricineae</taxon>
        <taxon>Psathyrellaceae</taxon>
        <taxon>Coprinopsis</taxon>
    </lineage>
</organism>
<evidence type="ECO:0000313" key="1">
    <source>
        <dbReference type="EMBL" id="TFK22669.1"/>
    </source>
</evidence>
<dbReference type="Proteomes" id="UP000307440">
    <property type="component" value="Unassembled WGS sequence"/>
</dbReference>
<accession>A0A5C3KQ66</accession>
<dbReference type="STRING" id="230819.A0A5C3KQ66"/>
<dbReference type="EMBL" id="ML210235">
    <property type="protein sequence ID" value="TFK22669.1"/>
    <property type="molecule type" value="Genomic_DNA"/>
</dbReference>
<sequence length="496" mass="55437">MVNQCTLLRGTGPDQNISSPILGLPMELFGRIFLAAAHDPDTPTEHAGGEHAVPIEVTISHVCSTWRNVALSCRRLWSVFNNRGQDGIELIDRLVTYLSRSAPLPLELTLYFSTEEPLLPVAEEAVQLVVDQIERWKSVTFSMKKPIPFLTGLQSSLMYREAPLLQYLKLDVGSIGTGQPWVHNSLEACIMQLGSSSLSYLELTNTSGAFFLPSLSNITVLTLDVDHHGPKIAFVAFFCAITSLPLIALSVTNEALHFELDDVIGQFHMSTLKHLRWANTGDDEIFPAFVIFLSNLIAPLLETLSIFCVPFCEEPLPLKSQFPRLHTFSSVDCDTISLEWVQRIGAATPNVTKLVIVARKTGALMHNLNNHHALNNTTTAVLWPKLQHVVIHNHADIQMFVNFVRFRNDCTGIGSVLPKLELRVAQAHLEEWDRQSLVSQTAKSALQELESLCEAVDQVDLKEEFNHGRWPMDIDLPVREGMFVESRTFSVDQWVA</sequence>
<reference evidence="1 2" key="1">
    <citation type="journal article" date="2019" name="Nat. Ecol. Evol.">
        <title>Megaphylogeny resolves global patterns of mushroom evolution.</title>
        <authorList>
            <person name="Varga T."/>
            <person name="Krizsan K."/>
            <person name="Foldi C."/>
            <person name="Dima B."/>
            <person name="Sanchez-Garcia M."/>
            <person name="Sanchez-Ramirez S."/>
            <person name="Szollosi G.J."/>
            <person name="Szarkandi J.G."/>
            <person name="Papp V."/>
            <person name="Albert L."/>
            <person name="Andreopoulos W."/>
            <person name="Angelini C."/>
            <person name="Antonin V."/>
            <person name="Barry K.W."/>
            <person name="Bougher N.L."/>
            <person name="Buchanan P."/>
            <person name="Buyck B."/>
            <person name="Bense V."/>
            <person name="Catcheside P."/>
            <person name="Chovatia M."/>
            <person name="Cooper J."/>
            <person name="Damon W."/>
            <person name="Desjardin D."/>
            <person name="Finy P."/>
            <person name="Geml J."/>
            <person name="Haridas S."/>
            <person name="Hughes K."/>
            <person name="Justo A."/>
            <person name="Karasinski D."/>
            <person name="Kautmanova I."/>
            <person name="Kiss B."/>
            <person name="Kocsube S."/>
            <person name="Kotiranta H."/>
            <person name="LaButti K.M."/>
            <person name="Lechner B.E."/>
            <person name="Liimatainen K."/>
            <person name="Lipzen A."/>
            <person name="Lukacs Z."/>
            <person name="Mihaltcheva S."/>
            <person name="Morgado L.N."/>
            <person name="Niskanen T."/>
            <person name="Noordeloos M.E."/>
            <person name="Ohm R.A."/>
            <person name="Ortiz-Santana B."/>
            <person name="Ovrebo C."/>
            <person name="Racz N."/>
            <person name="Riley R."/>
            <person name="Savchenko A."/>
            <person name="Shiryaev A."/>
            <person name="Soop K."/>
            <person name="Spirin V."/>
            <person name="Szebenyi C."/>
            <person name="Tomsovsky M."/>
            <person name="Tulloss R.E."/>
            <person name="Uehling J."/>
            <person name="Grigoriev I.V."/>
            <person name="Vagvolgyi C."/>
            <person name="Papp T."/>
            <person name="Martin F.M."/>
            <person name="Miettinen O."/>
            <person name="Hibbett D.S."/>
            <person name="Nagy L.G."/>
        </authorList>
    </citation>
    <scope>NUCLEOTIDE SEQUENCE [LARGE SCALE GENOMIC DNA]</scope>
    <source>
        <strain evidence="1 2">CBS 121175</strain>
    </source>
</reference>
<dbReference type="Gene3D" id="3.80.10.10">
    <property type="entry name" value="Ribonuclease Inhibitor"/>
    <property type="match status" value="1"/>
</dbReference>
<dbReference type="AlphaFoldDB" id="A0A5C3KQ66"/>
<protein>
    <recommendedName>
        <fullName evidence="3">F-box domain-containing protein</fullName>
    </recommendedName>
</protein>
<dbReference type="InterPro" id="IPR032675">
    <property type="entry name" value="LRR_dom_sf"/>
</dbReference>
<proteinExistence type="predicted"/>
<dbReference type="OrthoDB" id="2269034at2759"/>
<gene>
    <name evidence="1" type="ORF">FA15DRAFT_510042</name>
</gene>
<evidence type="ECO:0000313" key="2">
    <source>
        <dbReference type="Proteomes" id="UP000307440"/>
    </source>
</evidence>
<name>A0A5C3KQ66_COPMA</name>
<keyword evidence="2" id="KW-1185">Reference proteome</keyword>
<evidence type="ECO:0008006" key="3">
    <source>
        <dbReference type="Google" id="ProtNLM"/>
    </source>
</evidence>